<dbReference type="Gene3D" id="3.30.420.40">
    <property type="match status" value="2"/>
</dbReference>
<gene>
    <name evidence="2" type="ORF">SAMN04487969_11134</name>
</gene>
<dbReference type="SUPFAM" id="SSF53067">
    <property type="entry name" value="Actin-like ATPase domain"/>
    <property type="match status" value="1"/>
</dbReference>
<dbReference type="InterPro" id="IPR000600">
    <property type="entry name" value="ROK"/>
</dbReference>
<protein>
    <submittedName>
        <fullName evidence="2">Allose kinase</fullName>
    </submittedName>
</protein>
<dbReference type="Proteomes" id="UP000183410">
    <property type="component" value="Unassembled WGS sequence"/>
</dbReference>
<keyword evidence="2" id="KW-0418">Kinase</keyword>
<dbReference type="NCBIfam" id="NF007251">
    <property type="entry name" value="PRK09698.1"/>
    <property type="match status" value="1"/>
</dbReference>
<dbReference type="GO" id="GO:0016301">
    <property type="term" value="F:kinase activity"/>
    <property type="evidence" value="ECO:0007669"/>
    <property type="project" value="UniProtKB-KW"/>
</dbReference>
<dbReference type="PANTHER" id="PTHR18964:SF149">
    <property type="entry name" value="BIFUNCTIONAL UDP-N-ACETYLGLUCOSAMINE 2-EPIMERASE_N-ACETYLMANNOSAMINE KINASE"/>
    <property type="match status" value="1"/>
</dbReference>
<dbReference type="EMBL" id="FONN01000011">
    <property type="protein sequence ID" value="SFF00267.1"/>
    <property type="molecule type" value="Genomic_DNA"/>
</dbReference>
<dbReference type="CDD" id="cd24070">
    <property type="entry name" value="ASKHA_NBD_ROK_AlsK"/>
    <property type="match status" value="1"/>
</dbReference>
<keyword evidence="2" id="KW-0808">Transferase</keyword>
<dbReference type="Pfam" id="PF00480">
    <property type="entry name" value="ROK"/>
    <property type="match status" value="1"/>
</dbReference>
<evidence type="ECO:0000256" key="1">
    <source>
        <dbReference type="ARBA" id="ARBA00006479"/>
    </source>
</evidence>
<reference evidence="3" key="1">
    <citation type="submission" date="2016-10" db="EMBL/GenBank/DDBJ databases">
        <authorList>
            <person name="Varghese N."/>
            <person name="Submissions S."/>
        </authorList>
    </citation>
    <scope>NUCLEOTIDE SEQUENCE [LARGE SCALE GENOMIC DNA]</scope>
    <source>
        <strain evidence="3">CGMCC 1.10223</strain>
    </source>
</reference>
<proteinExistence type="inferred from homology"/>
<keyword evidence="3" id="KW-1185">Reference proteome</keyword>
<name>A0A1I2F604_9BACL</name>
<dbReference type="PANTHER" id="PTHR18964">
    <property type="entry name" value="ROK (REPRESSOR, ORF, KINASE) FAMILY"/>
    <property type="match status" value="1"/>
</dbReference>
<comment type="similarity">
    <text evidence="1">Belongs to the ROK (NagC/XylR) family.</text>
</comment>
<dbReference type="AlphaFoldDB" id="A0A1I2F604"/>
<dbReference type="RefSeq" id="WP_046232239.1">
    <property type="nucleotide sequence ID" value="NZ_FONN01000011.1"/>
</dbReference>
<evidence type="ECO:0000313" key="2">
    <source>
        <dbReference type="EMBL" id="SFF00267.1"/>
    </source>
</evidence>
<dbReference type="OrthoDB" id="9795247at2"/>
<accession>A0A1I2F604</accession>
<sequence>MKEFVLGVDIGGTHIRLGKVTRDGQLHEFHIQKTQLLRDSDEPLQLLITMLGDYLAACKGELIAVSLGFPSIISKDKKVVLSTPNMPGFDHLNVVEALEAVFKVPVFIDNDVNNLLLQEIVDRRLPDTGVIVGFYIGTGFGNSIYMNGQFLRGKNGVAAELGHIPVLGRDELCGCGNPGCVELYASGMRLQQIKQEHFADCEIQDLFSQHQQTEVLQQYLDALSIPIATVINLLDPDYIIMGGGVIHMEGFPREALETYIYRHARKPYPANNLNLSYVEASQTSGVIGAAYHALKSLNKPVMALGE</sequence>
<dbReference type="InterPro" id="IPR043129">
    <property type="entry name" value="ATPase_NBD"/>
</dbReference>
<organism evidence="2 3">
    <name type="scientific">Paenibacillus algorifonticola</name>
    <dbReference type="NCBI Taxonomy" id="684063"/>
    <lineage>
        <taxon>Bacteria</taxon>
        <taxon>Bacillati</taxon>
        <taxon>Bacillota</taxon>
        <taxon>Bacilli</taxon>
        <taxon>Bacillales</taxon>
        <taxon>Paenibacillaceae</taxon>
        <taxon>Paenibacillus</taxon>
    </lineage>
</organism>
<evidence type="ECO:0000313" key="3">
    <source>
        <dbReference type="Proteomes" id="UP000183410"/>
    </source>
</evidence>